<evidence type="ECO:0000313" key="7">
    <source>
        <dbReference type="Proteomes" id="UP001165136"/>
    </source>
</evidence>
<dbReference type="Gene3D" id="3.40.190.10">
    <property type="entry name" value="Periplasmic binding protein-like II"/>
    <property type="match status" value="2"/>
</dbReference>
<dbReference type="Pfam" id="PF13416">
    <property type="entry name" value="SBP_bac_8"/>
    <property type="match status" value="1"/>
</dbReference>
<dbReference type="GO" id="GO:0030288">
    <property type="term" value="C:outer membrane-bounded periplasmic space"/>
    <property type="evidence" value="ECO:0007669"/>
    <property type="project" value="TreeGrafter"/>
</dbReference>
<proteinExistence type="predicted"/>
<keyword evidence="7" id="KW-1185">Reference proteome</keyword>
<dbReference type="AlphaFoldDB" id="A0A9W6VLC1"/>
<dbReference type="PROSITE" id="PS51257">
    <property type="entry name" value="PROKAR_LIPOPROTEIN"/>
    <property type="match status" value="1"/>
</dbReference>
<dbReference type="PANTHER" id="PTHR30006">
    <property type="entry name" value="THIAMINE-BINDING PERIPLASMIC PROTEIN-RELATED"/>
    <property type="match status" value="1"/>
</dbReference>
<name>A0A9W6VLC1_9PSEU</name>
<dbReference type="EMBL" id="BSTI01000022">
    <property type="protein sequence ID" value="GLY70371.1"/>
    <property type="molecule type" value="Genomic_DNA"/>
</dbReference>
<dbReference type="CDD" id="cd13589">
    <property type="entry name" value="PBP2_polyamine_RpCGA009"/>
    <property type="match status" value="1"/>
</dbReference>
<evidence type="ECO:0000256" key="5">
    <source>
        <dbReference type="SAM" id="SignalP"/>
    </source>
</evidence>
<dbReference type="InterPro" id="IPR006059">
    <property type="entry name" value="SBP"/>
</dbReference>
<accession>A0A9W6VLC1</accession>
<keyword evidence="3 5" id="KW-0732">Signal</keyword>
<dbReference type="GO" id="GO:0015888">
    <property type="term" value="P:thiamine transport"/>
    <property type="evidence" value="ECO:0007669"/>
    <property type="project" value="TreeGrafter"/>
</dbReference>
<keyword evidence="4" id="KW-0574">Periplasm</keyword>
<dbReference type="Proteomes" id="UP001165136">
    <property type="component" value="Unassembled WGS sequence"/>
</dbReference>
<sequence length="351" mass="37854">MRLGKRLGTALALAGLVGLTTTACFGTTGNSASGGAQSVVFSNTGGALAEVFKQNAYADLAANGITVSEESPNNEAKLTAMVQGGKPTWDVFYATPYTAIGKCGKLFEKIDYSKIDTSGLDKSQMSDCGVPVLNSYFVLVYNKDKYGANPPTSWADFYDPAKFPGTRGIMNYPKDAGMETALLASGVPADKLYPLDYDRAFATLDKIRPNLKFYDTGAQQTQALQSGEIDMMLAWPGRAYDAAKSGANLGVVFNQPLKYFDVVTIVKGAQHQDQAYALINALIGQKNQQAVVDRIPYGPVTSQAHQTNNADIDAFVSNDTKAKGTTVIRDNAWWAENLDEATQRWTKWVNG</sequence>
<dbReference type="RefSeq" id="WP_285489575.1">
    <property type="nucleotide sequence ID" value="NZ_BSTI01000022.1"/>
</dbReference>
<protein>
    <submittedName>
        <fullName evidence="6">ABC transporter</fullName>
    </submittedName>
</protein>
<reference evidence="6" key="1">
    <citation type="submission" date="2023-03" db="EMBL/GenBank/DDBJ databases">
        <title>Amycolatopsis taiwanensis NBRC 103393.</title>
        <authorList>
            <person name="Ichikawa N."/>
            <person name="Sato H."/>
            <person name="Tonouchi N."/>
        </authorList>
    </citation>
    <scope>NUCLEOTIDE SEQUENCE</scope>
    <source>
        <strain evidence="6">NBRC 103393</strain>
    </source>
</reference>
<evidence type="ECO:0000256" key="3">
    <source>
        <dbReference type="ARBA" id="ARBA00022729"/>
    </source>
</evidence>
<evidence type="ECO:0000313" key="6">
    <source>
        <dbReference type="EMBL" id="GLY70371.1"/>
    </source>
</evidence>
<dbReference type="GO" id="GO:0030975">
    <property type="term" value="F:thiamine binding"/>
    <property type="evidence" value="ECO:0007669"/>
    <property type="project" value="TreeGrafter"/>
</dbReference>
<dbReference type="SUPFAM" id="SSF53850">
    <property type="entry name" value="Periplasmic binding protein-like II"/>
    <property type="match status" value="1"/>
</dbReference>
<comment type="caution">
    <text evidence="6">The sequence shown here is derived from an EMBL/GenBank/DDBJ whole genome shotgun (WGS) entry which is preliminary data.</text>
</comment>
<organism evidence="6 7">
    <name type="scientific">Amycolatopsis taiwanensis</name>
    <dbReference type="NCBI Taxonomy" id="342230"/>
    <lineage>
        <taxon>Bacteria</taxon>
        <taxon>Bacillati</taxon>
        <taxon>Actinomycetota</taxon>
        <taxon>Actinomycetes</taxon>
        <taxon>Pseudonocardiales</taxon>
        <taxon>Pseudonocardiaceae</taxon>
        <taxon>Amycolatopsis</taxon>
    </lineage>
</organism>
<feature type="chain" id="PRO_5040962349" evidence="5">
    <location>
        <begin position="27"/>
        <end position="351"/>
    </location>
</feature>
<evidence type="ECO:0000256" key="1">
    <source>
        <dbReference type="ARBA" id="ARBA00004418"/>
    </source>
</evidence>
<comment type="subcellular location">
    <subcellularLocation>
        <location evidence="1">Periplasm</location>
    </subcellularLocation>
</comment>
<dbReference type="PANTHER" id="PTHR30006:SF3">
    <property type="entry name" value="THIAMINE-BINDING PERIPLASMIC PROTEIN"/>
    <property type="match status" value="1"/>
</dbReference>
<gene>
    <name evidence="6" type="ORF">Atai01_69900</name>
</gene>
<keyword evidence="2" id="KW-0813">Transport</keyword>
<dbReference type="GO" id="GO:0030976">
    <property type="term" value="F:thiamine pyrophosphate binding"/>
    <property type="evidence" value="ECO:0007669"/>
    <property type="project" value="TreeGrafter"/>
</dbReference>
<evidence type="ECO:0000256" key="4">
    <source>
        <dbReference type="ARBA" id="ARBA00022764"/>
    </source>
</evidence>
<feature type="signal peptide" evidence="5">
    <location>
        <begin position="1"/>
        <end position="26"/>
    </location>
</feature>
<evidence type="ECO:0000256" key="2">
    <source>
        <dbReference type="ARBA" id="ARBA00022448"/>
    </source>
</evidence>